<gene>
    <name evidence="2" type="ORF">PRZ48_009532</name>
</gene>
<evidence type="ECO:0000256" key="1">
    <source>
        <dbReference type="SAM" id="MobiDB-lite"/>
    </source>
</evidence>
<dbReference type="EMBL" id="JAXOVC010000007">
    <property type="protein sequence ID" value="KAK4499020.1"/>
    <property type="molecule type" value="Genomic_DNA"/>
</dbReference>
<protein>
    <submittedName>
        <fullName evidence="2">Uncharacterized protein</fullName>
    </submittedName>
</protein>
<comment type="caution">
    <text evidence="2">The sequence shown here is derived from an EMBL/GenBank/DDBJ whole genome shotgun (WGS) entry which is preliminary data.</text>
</comment>
<accession>A0ABR0ECY9</accession>
<feature type="region of interest" description="Disordered" evidence="1">
    <location>
        <begin position="346"/>
        <end position="376"/>
    </location>
</feature>
<proteinExistence type="predicted"/>
<evidence type="ECO:0000313" key="2">
    <source>
        <dbReference type="EMBL" id="KAK4499020.1"/>
    </source>
</evidence>
<evidence type="ECO:0000313" key="3">
    <source>
        <dbReference type="Proteomes" id="UP001305779"/>
    </source>
</evidence>
<dbReference type="Proteomes" id="UP001305779">
    <property type="component" value="Unassembled WGS sequence"/>
</dbReference>
<name>A0ABR0ECY9_ZASCE</name>
<reference evidence="2 3" key="1">
    <citation type="journal article" date="2023" name="G3 (Bethesda)">
        <title>A chromosome-level genome assembly of Zasmidium syzygii isolated from banana leaves.</title>
        <authorList>
            <person name="van Westerhoven A.C."/>
            <person name="Mehrabi R."/>
            <person name="Talebi R."/>
            <person name="Steentjes M.B.F."/>
            <person name="Corcolon B."/>
            <person name="Chong P.A."/>
            <person name="Kema G.H.J."/>
            <person name="Seidl M.F."/>
        </authorList>
    </citation>
    <scope>NUCLEOTIDE SEQUENCE [LARGE SCALE GENOMIC DNA]</scope>
    <source>
        <strain evidence="2 3">P124</strain>
    </source>
</reference>
<keyword evidence="3" id="KW-1185">Reference proteome</keyword>
<organism evidence="2 3">
    <name type="scientific">Zasmidium cellare</name>
    <name type="common">Wine cellar mold</name>
    <name type="synonym">Racodium cellare</name>
    <dbReference type="NCBI Taxonomy" id="395010"/>
    <lineage>
        <taxon>Eukaryota</taxon>
        <taxon>Fungi</taxon>
        <taxon>Dikarya</taxon>
        <taxon>Ascomycota</taxon>
        <taxon>Pezizomycotina</taxon>
        <taxon>Dothideomycetes</taxon>
        <taxon>Dothideomycetidae</taxon>
        <taxon>Mycosphaerellales</taxon>
        <taxon>Mycosphaerellaceae</taxon>
        <taxon>Zasmidium</taxon>
    </lineage>
</organism>
<sequence length="523" mass="57528">MAPTELETLLHALSERDIPLNEDDVAWAFETAGTRDKAASWVKQHLHTTTLLTKDELKFAEKTGVEASDPATSGGRPLSEAELEAAIDSIEASTAAIEKQCAVLESQRKALREIQARNAVQKDDGSVRETREKKLARERAQLDFDTDDVSQTTAGRLRNLSKQSDSATSGIPSSVERIFEKDDRLLDGLQKILPKFSNSLESDSENADVEQLCSTLAALSGREIRARLDKVYHETLAETSRLQNGSASTELSESKMKQRSTLRAELDELGSEIDGLVAIAVDHQFRKPLKRGMVSAQVDSQAQKARWAEYTVAALAYLTSRLDAIGDHIHRLHSHSAALQAVSNTLEETVAAPSPKSAGPQRQSSPVTERNGGRGLKPLRLVQANFSEGQDPAISFLRQHDVRIGDTDSTSKISELLEAKVRDQEHKLAHLATSTESNVTETLSSSFIRTHSNLQSVSSAVYANSEGPTVHLVDSSSRADLEKLEHETQRLGDEMRGMDIDDIARVIKGKQRQLMQILETQRE</sequence>